<sequence length="669" mass="72997">MLLGIGIWGYFKLNTEPSASLFYAAIACCVICAVAFFILPEIWGVAFACVGLVALGFCLSMVRAHSVAQPVLGWRYYGDIEGQMVAMDRSSTGRTRITLANPSMPPISQARTPQIIRVSLMDESVLPEPGQRVRVTASVSPPSGPSEPHGFDFQRYAWFRALGAVGYTRKPVEVVRQAELENWRLRVFDLRLRLSQSLRHYLPEKEGGFAAAILTGDRAHVDQGSLDHLRRSNLAHLLAISGLHMGLLTGVVFVFLRAGLALWPRVGLRVSGKKVAAALALVAGFSYLIISGAAVATERAFIMVAVMLGAIIVDRPAISLRAVAIAALIILTFWPENLLSAGFQMSFAATTALVVVFRWLGKYPPWRALQRGSLRIVYPLIGLLASSFVAGMATAPFSAYHFNQVSHYGMLANAMSLPIMGMVVMPAAVLALLLSLIGLQALPLWVMGLGISWILAVAQWVSGLDGVVSMIPQAGPNALAVMVVGGMLAILLDRWQKMLGLALVLVGMSIWVGADRPDVLVSGNGRIVGIMQDDQRVLNRKRGNGFSARTWLENDGRVFDQPALAAAFVGDDDFFDVKVSGQSILYLWQKDVSEQTLHSYCRDHAVVIAPKYTDWINGTCEIWGAKRLKQDGSLAFIDGAEGLKIETARQENGTRLWNSYRQRKNTLFD</sequence>
<dbReference type="InterPro" id="IPR052159">
    <property type="entry name" value="Competence_DNA_uptake"/>
</dbReference>
<feature type="transmembrane region" description="Helical" evidence="6">
    <location>
        <begin position="45"/>
        <end position="62"/>
    </location>
</feature>
<dbReference type="Proteomes" id="UP001156694">
    <property type="component" value="Unassembled WGS sequence"/>
</dbReference>
<dbReference type="PANTHER" id="PTHR30619">
    <property type="entry name" value="DNA INTERNALIZATION/COMPETENCE PROTEIN COMEC/REC2"/>
    <property type="match status" value="1"/>
</dbReference>
<dbReference type="Pfam" id="PF13567">
    <property type="entry name" value="DUF4131"/>
    <property type="match status" value="1"/>
</dbReference>
<feature type="transmembrane region" description="Helical" evidence="6">
    <location>
        <begin position="318"/>
        <end position="335"/>
    </location>
</feature>
<feature type="transmembrane region" description="Helical" evidence="6">
    <location>
        <begin position="373"/>
        <end position="395"/>
    </location>
</feature>
<name>A0ABQ5VSY1_9RHOB</name>
<protein>
    <recommendedName>
        <fullName evidence="11">Competence protein ComEC</fullName>
    </recommendedName>
</protein>
<evidence type="ECO:0000256" key="2">
    <source>
        <dbReference type="ARBA" id="ARBA00022475"/>
    </source>
</evidence>
<evidence type="ECO:0000256" key="4">
    <source>
        <dbReference type="ARBA" id="ARBA00022989"/>
    </source>
</evidence>
<organism evidence="9 10">
    <name type="scientific">Amylibacter marinus</name>
    <dbReference type="NCBI Taxonomy" id="1475483"/>
    <lineage>
        <taxon>Bacteria</taxon>
        <taxon>Pseudomonadati</taxon>
        <taxon>Pseudomonadota</taxon>
        <taxon>Alphaproteobacteria</taxon>
        <taxon>Rhodobacterales</taxon>
        <taxon>Paracoccaceae</taxon>
        <taxon>Amylibacter</taxon>
    </lineage>
</organism>
<evidence type="ECO:0000256" key="1">
    <source>
        <dbReference type="ARBA" id="ARBA00004651"/>
    </source>
</evidence>
<dbReference type="NCBIfam" id="TIGR00360">
    <property type="entry name" value="ComEC_N-term"/>
    <property type="match status" value="1"/>
</dbReference>
<keyword evidence="3 6" id="KW-0812">Transmembrane</keyword>
<feature type="domain" description="ComEC/Rec2-related protein" evidence="7">
    <location>
        <begin position="213"/>
        <end position="493"/>
    </location>
</feature>
<evidence type="ECO:0000256" key="6">
    <source>
        <dbReference type="SAM" id="Phobius"/>
    </source>
</evidence>
<dbReference type="PANTHER" id="PTHR30619:SF1">
    <property type="entry name" value="RECOMBINATION PROTEIN 2"/>
    <property type="match status" value="1"/>
</dbReference>
<evidence type="ECO:0008006" key="11">
    <source>
        <dbReference type="Google" id="ProtNLM"/>
    </source>
</evidence>
<gene>
    <name evidence="9" type="ORF">GCM10007939_06730</name>
</gene>
<feature type="domain" description="DUF4131" evidence="8">
    <location>
        <begin position="17"/>
        <end position="172"/>
    </location>
</feature>
<feature type="transmembrane region" description="Helical" evidence="6">
    <location>
        <begin position="276"/>
        <end position="297"/>
    </location>
</feature>
<keyword evidence="2" id="KW-1003">Cell membrane</keyword>
<keyword evidence="4 6" id="KW-1133">Transmembrane helix</keyword>
<feature type="transmembrane region" description="Helical" evidence="6">
    <location>
        <begin position="474"/>
        <end position="491"/>
    </location>
</feature>
<dbReference type="InterPro" id="IPR004477">
    <property type="entry name" value="ComEC_N"/>
</dbReference>
<dbReference type="InterPro" id="IPR025405">
    <property type="entry name" value="DUF4131"/>
</dbReference>
<evidence type="ECO:0000256" key="3">
    <source>
        <dbReference type="ARBA" id="ARBA00022692"/>
    </source>
</evidence>
<comment type="caution">
    <text evidence="9">The sequence shown here is derived from an EMBL/GenBank/DDBJ whole genome shotgun (WGS) entry which is preliminary data.</text>
</comment>
<reference evidence="10" key="1">
    <citation type="journal article" date="2019" name="Int. J. Syst. Evol. Microbiol.">
        <title>The Global Catalogue of Microorganisms (GCM) 10K type strain sequencing project: providing services to taxonomists for standard genome sequencing and annotation.</title>
        <authorList>
            <consortium name="The Broad Institute Genomics Platform"/>
            <consortium name="The Broad Institute Genome Sequencing Center for Infectious Disease"/>
            <person name="Wu L."/>
            <person name="Ma J."/>
        </authorList>
    </citation>
    <scope>NUCLEOTIDE SEQUENCE [LARGE SCALE GENOMIC DNA]</scope>
    <source>
        <strain evidence="10">NBRC 110140</strain>
    </source>
</reference>
<keyword evidence="5 6" id="KW-0472">Membrane</keyword>
<comment type="subcellular location">
    <subcellularLocation>
        <location evidence="1">Cell membrane</location>
        <topology evidence="1">Multi-pass membrane protein</topology>
    </subcellularLocation>
</comment>
<feature type="transmembrane region" description="Helical" evidence="6">
    <location>
        <begin position="21"/>
        <end position="39"/>
    </location>
</feature>
<evidence type="ECO:0000259" key="7">
    <source>
        <dbReference type="Pfam" id="PF03772"/>
    </source>
</evidence>
<proteinExistence type="predicted"/>
<accession>A0ABQ5VSY1</accession>
<keyword evidence="10" id="KW-1185">Reference proteome</keyword>
<dbReference type="Pfam" id="PF03772">
    <property type="entry name" value="Competence"/>
    <property type="match status" value="1"/>
</dbReference>
<evidence type="ECO:0000313" key="10">
    <source>
        <dbReference type="Proteomes" id="UP001156694"/>
    </source>
</evidence>
<feature type="transmembrane region" description="Helical" evidence="6">
    <location>
        <begin position="341"/>
        <end position="361"/>
    </location>
</feature>
<feature type="transmembrane region" description="Helical" evidence="6">
    <location>
        <begin position="444"/>
        <end position="462"/>
    </location>
</feature>
<dbReference type="EMBL" id="BSNN01000002">
    <property type="protein sequence ID" value="GLQ34390.1"/>
    <property type="molecule type" value="Genomic_DNA"/>
</dbReference>
<evidence type="ECO:0000256" key="5">
    <source>
        <dbReference type="ARBA" id="ARBA00023136"/>
    </source>
</evidence>
<feature type="transmembrane region" description="Helical" evidence="6">
    <location>
        <begin position="234"/>
        <end position="256"/>
    </location>
</feature>
<evidence type="ECO:0000313" key="9">
    <source>
        <dbReference type="EMBL" id="GLQ34390.1"/>
    </source>
</evidence>
<evidence type="ECO:0000259" key="8">
    <source>
        <dbReference type="Pfam" id="PF13567"/>
    </source>
</evidence>
<feature type="transmembrane region" description="Helical" evidence="6">
    <location>
        <begin position="415"/>
        <end position="437"/>
    </location>
</feature>